<keyword evidence="2" id="KW-1185">Reference proteome</keyword>
<organism evidence="1 2">
    <name type="scientific">Streptomyces hazeniae</name>
    <dbReference type="NCBI Taxonomy" id="3075538"/>
    <lineage>
        <taxon>Bacteria</taxon>
        <taxon>Bacillati</taxon>
        <taxon>Actinomycetota</taxon>
        <taxon>Actinomycetes</taxon>
        <taxon>Kitasatosporales</taxon>
        <taxon>Streptomycetaceae</taxon>
        <taxon>Streptomyces</taxon>
    </lineage>
</organism>
<evidence type="ECO:0000313" key="2">
    <source>
        <dbReference type="Proteomes" id="UP001183414"/>
    </source>
</evidence>
<reference evidence="2" key="1">
    <citation type="submission" date="2023-07" db="EMBL/GenBank/DDBJ databases">
        <title>30 novel species of actinomycetes from the DSMZ collection.</title>
        <authorList>
            <person name="Nouioui I."/>
        </authorList>
    </citation>
    <scope>NUCLEOTIDE SEQUENCE [LARGE SCALE GENOMIC DNA]</scope>
    <source>
        <strain evidence="2">DSM 42041</strain>
    </source>
</reference>
<protein>
    <submittedName>
        <fullName evidence="1">DUF4244 domain-containing protein</fullName>
    </submittedName>
</protein>
<dbReference type="Proteomes" id="UP001183414">
    <property type="component" value="Unassembled WGS sequence"/>
</dbReference>
<dbReference type="Pfam" id="PF14029">
    <property type="entry name" value="DUF4244"/>
    <property type="match status" value="1"/>
</dbReference>
<evidence type="ECO:0000313" key="1">
    <source>
        <dbReference type="EMBL" id="MDT0380274.1"/>
    </source>
</evidence>
<proteinExistence type="predicted"/>
<dbReference type="EMBL" id="JAVREQ010000013">
    <property type="protein sequence ID" value="MDT0380274.1"/>
    <property type="molecule type" value="Genomic_DNA"/>
</dbReference>
<name>A0ABU2NTG0_9ACTN</name>
<comment type="caution">
    <text evidence="1">The sequence shown here is derived from an EMBL/GenBank/DDBJ whole genome shotgun (WGS) entry which is preliminary data.</text>
</comment>
<accession>A0ABU2NTG0</accession>
<gene>
    <name evidence="1" type="ORF">RM572_16080</name>
</gene>
<dbReference type="InterPro" id="IPR025338">
    <property type="entry name" value="DUF4244"/>
</dbReference>
<sequence length="88" mass="9709">MKRTSRRATAGRECGTTPRRRQWLRRYRKRWASAVRGRSGDAGMSTAEYAVGTIAACAFAAVLYKVVTSGPVSEALQKLVERALDATF</sequence>